<reference evidence="7 8" key="1">
    <citation type="journal article" date="2020" name="bioRxiv">
        <title>Metabolic contributions of an alphaproteobacterial endosymbiont in the apicomplexan Cardiosporidium cionae.</title>
        <authorList>
            <person name="Hunter E.S."/>
            <person name="Paight C.J."/>
            <person name="Lane C.E."/>
        </authorList>
    </citation>
    <scope>NUCLEOTIDE SEQUENCE [LARGE SCALE GENOMIC DNA]</scope>
    <source>
        <strain evidence="7">ESH_2018</strain>
    </source>
</reference>
<evidence type="ECO:0000313" key="7">
    <source>
        <dbReference type="EMBL" id="KAF8821674.1"/>
    </source>
</evidence>
<dbReference type="PANTHER" id="PTHR13914">
    <property type="entry name" value="PROLINE OXIDASE"/>
    <property type="match status" value="1"/>
</dbReference>
<evidence type="ECO:0000313" key="8">
    <source>
        <dbReference type="Proteomes" id="UP000823046"/>
    </source>
</evidence>
<organism evidence="7 8">
    <name type="scientific">Cardiosporidium cionae</name>
    <dbReference type="NCBI Taxonomy" id="476202"/>
    <lineage>
        <taxon>Eukaryota</taxon>
        <taxon>Sar</taxon>
        <taxon>Alveolata</taxon>
        <taxon>Apicomplexa</taxon>
        <taxon>Aconoidasida</taxon>
        <taxon>Nephromycida</taxon>
        <taxon>Cardiosporidium</taxon>
    </lineage>
</organism>
<dbReference type="Pfam" id="PF01619">
    <property type="entry name" value="Pro_dh"/>
    <property type="match status" value="1"/>
</dbReference>
<evidence type="ECO:0000256" key="4">
    <source>
        <dbReference type="ARBA" id="ARBA00023062"/>
    </source>
</evidence>
<keyword evidence="3 5" id="KW-0560">Oxidoreductase</keyword>
<evidence type="ECO:0000256" key="5">
    <source>
        <dbReference type="RuleBase" id="RU364054"/>
    </source>
</evidence>
<dbReference type="EC" id="1.5.5.2" evidence="2 5"/>
<dbReference type="Gene3D" id="3.20.20.220">
    <property type="match status" value="2"/>
</dbReference>
<feature type="non-terminal residue" evidence="7">
    <location>
        <position position="1"/>
    </location>
</feature>
<dbReference type="InterPro" id="IPR029041">
    <property type="entry name" value="FAD-linked_oxidoreductase-like"/>
</dbReference>
<comment type="caution">
    <text evidence="7">The sequence shown here is derived from an EMBL/GenBank/DDBJ whole genome shotgun (WGS) entry which is preliminary data.</text>
</comment>
<dbReference type="Proteomes" id="UP000823046">
    <property type="component" value="Unassembled WGS sequence"/>
</dbReference>
<proteinExistence type="inferred from homology"/>
<keyword evidence="8" id="KW-1185">Reference proteome</keyword>
<dbReference type="SUPFAM" id="SSF51730">
    <property type="entry name" value="FAD-linked oxidoreductase"/>
    <property type="match status" value="1"/>
</dbReference>
<evidence type="ECO:0000256" key="2">
    <source>
        <dbReference type="ARBA" id="ARBA00012695"/>
    </source>
</evidence>
<keyword evidence="5" id="KW-0285">Flavoprotein</keyword>
<protein>
    <recommendedName>
        <fullName evidence="2 5">Proline dehydrogenase</fullName>
        <ecNumber evidence="2 5">1.5.5.2</ecNumber>
    </recommendedName>
</protein>
<keyword evidence="4 5" id="KW-0642">Proline metabolism</keyword>
<dbReference type="InterPro" id="IPR002872">
    <property type="entry name" value="Proline_DH_dom"/>
</dbReference>
<name>A0ABQ7JCI9_9APIC</name>
<comment type="catalytic activity">
    <reaction evidence="5">
        <text>L-proline + a quinone = (S)-1-pyrroline-5-carboxylate + a quinol + H(+)</text>
        <dbReference type="Rhea" id="RHEA:23784"/>
        <dbReference type="ChEBI" id="CHEBI:15378"/>
        <dbReference type="ChEBI" id="CHEBI:17388"/>
        <dbReference type="ChEBI" id="CHEBI:24646"/>
        <dbReference type="ChEBI" id="CHEBI:60039"/>
        <dbReference type="ChEBI" id="CHEBI:132124"/>
        <dbReference type="EC" id="1.5.5.2"/>
    </reaction>
</comment>
<comment type="cofactor">
    <cofactor evidence="5">
        <name>FAD</name>
        <dbReference type="ChEBI" id="CHEBI:57692"/>
    </cofactor>
</comment>
<feature type="domain" description="Proline dehydrogenase" evidence="6">
    <location>
        <begin position="376"/>
        <end position="586"/>
    </location>
</feature>
<evidence type="ECO:0000256" key="3">
    <source>
        <dbReference type="ARBA" id="ARBA00023002"/>
    </source>
</evidence>
<gene>
    <name evidence="7" type="ORF">IE077_001739</name>
</gene>
<evidence type="ECO:0000256" key="1">
    <source>
        <dbReference type="ARBA" id="ARBA00005869"/>
    </source>
</evidence>
<evidence type="ECO:0000259" key="6">
    <source>
        <dbReference type="Pfam" id="PF01619"/>
    </source>
</evidence>
<dbReference type="PANTHER" id="PTHR13914:SF0">
    <property type="entry name" value="PROLINE DEHYDROGENASE 1, MITOCHONDRIAL"/>
    <property type="match status" value="1"/>
</dbReference>
<comment type="similarity">
    <text evidence="1 5">Belongs to the proline oxidase family.</text>
</comment>
<dbReference type="InterPro" id="IPR015659">
    <property type="entry name" value="Proline_oxidase"/>
</dbReference>
<accession>A0ABQ7JCI9</accession>
<keyword evidence="5" id="KW-0274">FAD</keyword>
<sequence length="678" mass="77337">RLSASENRVCSDMKMLPVRHVAGSFSFAAPFYHERSRMFFRGMSCLGGFSTPAVLRGPGYLQFHCPPSSQNLFVLKHFSPSRLEISSTVAARRCMSTSSPGLSSVDRLLNFDLEMSASKKSLPELLRAVAVLAVCRFKPIVAHAEILVDWCKRLLGINLTLRFIRGSVFKHFCGGERMEQLKPVISSLEVEGVGSVLAYSAEDDISGALKKNASNYSVWDFHCEHLKESARAASIQEFGFIAVKLTALISPNDLKLASNCIIKIHNIFGKFAGIKEESTYGYIMMDQWTSLRVTRNEFLSLAPKYLDCTEIDEIFYRISSMDGHDADNLDNFSYFQWMKFFSLACIENVRLLKCFNTNEFQWNEAESARWNAAIDRFKDVLDVVAQQKNVAALLDAEQTYFQPAIDYMALQLQELLNKDRCILYNTYQSYRKDCLSRATADLQRAKTYKYICGIKLVRGAYMSLERQWAAKNGLMDPINDTFEETSAMFQKLTHLAFSNSYQTAVFFGTHNAKSILHILDIMKSRGITSKKGVISFGQLLGMFDHITFTLGHFGYNSYKYIPYGPIEEVIPYLVRRAQENSDVLSSCSEELRYFTREIFRRMTHPLRRHRHSSSTYEFVVLTNLFLSFQLRKRFLALIVAADPSPFYSLNKVTISIKVEFGLIVSTYRYSMPLQITAL</sequence>
<dbReference type="EMBL" id="JADAQX010000147">
    <property type="protein sequence ID" value="KAF8821674.1"/>
    <property type="molecule type" value="Genomic_DNA"/>
</dbReference>
<comment type="function">
    <text evidence="5">Converts proline to delta-1-pyrroline-5-carboxylate.</text>
</comment>